<evidence type="ECO:0000256" key="12">
    <source>
        <dbReference type="PROSITE-ProRule" id="PRU10141"/>
    </source>
</evidence>
<dbReference type="PANTHER" id="PTHR43895:SF145">
    <property type="entry name" value="CBL-INTERACTING SERINE_THREONINE-PROTEIN KINASE 9"/>
    <property type="match status" value="1"/>
</dbReference>
<protein>
    <recommendedName>
        <fullName evidence="3">non-specific serine/threonine protein kinase</fullName>
        <ecNumber evidence="3">2.7.11.1</ecNumber>
    </recommendedName>
</protein>
<dbReference type="InterPro" id="IPR017441">
    <property type="entry name" value="Protein_kinase_ATP_BS"/>
</dbReference>
<dbReference type="AlphaFoldDB" id="A0A8J4RHV3"/>
<dbReference type="GO" id="GO:0007165">
    <property type="term" value="P:signal transduction"/>
    <property type="evidence" value="ECO:0007669"/>
    <property type="project" value="InterPro"/>
</dbReference>
<dbReference type="GO" id="GO:0005524">
    <property type="term" value="F:ATP binding"/>
    <property type="evidence" value="ECO:0007669"/>
    <property type="project" value="UniProtKB-UniRule"/>
</dbReference>
<keyword evidence="9" id="KW-0464">Manganese</keyword>
<evidence type="ECO:0000313" key="16">
    <source>
        <dbReference type="EMBL" id="KAF3973372.1"/>
    </source>
</evidence>
<comment type="caution">
    <text evidence="16">The sequence shown here is derived from an EMBL/GenBank/DDBJ whole genome shotgun (WGS) entry which is preliminary data.</text>
</comment>
<evidence type="ECO:0000256" key="1">
    <source>
        <dbReference type="ARBA" id="ARBA00001936"/>
    </source>
</evidence>
<evidence type="ECO:0000256" key="13">
    <source>
        <dbReference type="RuleBase" id="RU000304"/>
    </source>
</evidence>
<comment type="catalytic activity">
    <reaction evidence="11">
        <text>L-seryl-[protein] + ATP = O-phospho-L-seryl-[protein] + ADP + H(+)</text>
        <dbReference type="Rhea" id="RHEA:17989"/>
        <dbReference type="Rhea" id="RHEA-COMP:9863"/>
        <dbReference type="Rhea" id="RHEA-COMP:11604"/>
        <dbReference type="ChEBI" id="CHEBI:15378"/>
        <dbReference type="ChEBI" id="CHEBI:29999"/>
        <dbReference type="ChEBI" id="CHEBI:30616"/>
        <dbReference type="ChEBI" id="CHEBI:83421"/>
        <dbReference type="ChEBI" id="CHEBI:456216"/>
        <dbReference type="EC" id="2.7.11.1"/>
    </reaction>
</comment>
<dbReference type="Pfam" id="PF03822">
    <property type="entry name" value="NAF"/>
    <property type="match status" value="1"/>
</dbReference>
<dbReference type="SMART" id="SM00220">
    <property type="entry name" value="S_TKc"/>
    <property type="match status" value="1"/>
</dbReference>
<comment type="catalytic activity">
    <reaction evidence="10">
        <text>L-threonyl-[protein] + ATP = O-phospho-L-threonyl-[protein] + ADP + H(+)</text>
        <dbReference type="Rhea" id="RHEA:46608"/>
        <dbReference type="Rhea" id="RHEA-COMP:11060"/>
        <dbReference type="Rhea" id="RHEA-COMP:11605"/>
        <dbReference type="ChEBI" id="CHEBI:15378"/>
        <dbReference type="ChEBI" id="CHEBI:30013"/>
        <dbReference type="ChEBI" id="CHEBI:30616"/>
        <dbReference type="ChEBI" id="CHEBI:61977"/>
        <dbReference type="ChEBI" id="CHEBI:456216"/>
        <dbReference type="EC" id="2.7.11.1"/>
    </reaction>
</comment>
<keyword evidence="5" id="KW-0808">Transferase</keyword>
<keyword evidence="8 12" id="KW-0067">ATP-binding</keyword>
<gene>
    <name evidence="16" type="ORF">CMV_003197</name>
</gene>
<organism evidence="16 17">
    <name type="scientific">Castanea mollissima</name>
    <name type="common">Chinese chestnut</name>
    <dbReference type="NCBI Taxonomy" id="60419"/>
    <lineage>
        <taxon>Eukaryota</taxon>
        <taxon>Viridiplantae</taxon>
        <taxon>Streptophyta</taxon>
        <taxon>Embryophyta</taxon>
        <taxon>Tracheophyta</taxon>
        <taxon>Spermatophyta</taxon>
        <taxon>Magnoliopsida</taxon>
        <taxon>eudicotyledons</taxon>
        <taxon>Gunneridae</taxon>
        <taxon>Pentapetalae</taxon>
        <taxon>rosids</taxon>
        <taxon>fabids</taxon>
        <taxon>Fagales</taxon>
        <taxon>Fagaceae</taxon>
        <taxon>Castanea</taxon>
    </lineage>
</organism>
<dbReference type="CDD" id="cd12195">
    <property type="entry name" value="CIPK_C"/>
    <property type="match status" value="1"/>
</dbReference>
<dbReference type="FunFam" id="3.30.200.20:FF:000096">
    <property type="entry name" value="Non-specific serine/threonine protein kinase"/>
    <property type="match status" value="1"/>
</dbReference>
<evidence type="ECO:0000313" key="17">
    <source>
        <dbReference type="Proteomes" id="UP000737018"/>
    </source>
</evidence>
<dbReference type="Proteomes" id="UP000737018">
    <property type="component" value="Unassembled WGS sequence"/>
</dbReference>
<dbReference type="PROSITE" id="PS00107">
    <property type="entry name" value="PROTEIN_KINASE_ATP"/>
    <property type="match status" value="1"/>
</dbReference>
<dbReference type="PROSITE" id="PS00108">
    <property type="entry name" value="PROTEIN_KINASE_ST"/>
    <property type="match status" value="1"/>
</dbReference>
<keyword evidence="4 13" id="KW-0723">Serine/threonine-protein kinase</keyword>
<feature type="domain" description="NAF" evidence="15">
    <location>
        <begin position="308"/>
        <end position="332"/>
    </location>
</feature>
<dbReference type="InterPro" id="IPR018451">
    <property type="entry name" value="NAF/FISL_domain"/>
</dbReference>
<dbReference type="PROSITE" id="PS50011">
    <property type="entry name" value="PROTEIN_KINASE_DOM"/>
    <property type="match status" value="1"/>
</dbReference>
<evidence type="ECO:0000256" key="5">
    <source>
        <dbReference type="ARBA" id="ARBA00022679"/>
    </source>
</evidence>
<evidence type="ECO:0000256" key="2">
    <source>
        <dbReference type="ARBA" id="ARBA00006234"/>
    </source>
</evidence>
<evidence type="ECO:0000256" key="7">
    <source>
        <dbReference type="ARBA" id="ARBA00022777"/>
    </source>
</evidence>
<comment type="cofactor">
    <cofactor evidence="1">
        <name>Mn(2+)</name>
        <dbReference type="ChEBI" id="CHEBI:29035"/>
    </cofactor>
</comment>
<evidence type="ECO:0000259" key="14">
    <source>
        <dbReference type="PROSITE" id="PS50011"/>
    </source>
</evidence>
<reference evidence="16" key="1">
    <citation type="submission" date="2020-03" db="EMBL/GenBank/DDBJ databases">
        <title>Castanea mollissima Vanexum genome sequencing.</title>
        <authorList>
            <person name="Staton M."/>
        </authorList>
    </citation>
    <scope>NUCLEOTIDE SEQUENCE</scope>
    <source>
        <tissue evidence="16">Leaf</tissue>
    </source>
</reference>
<evidence type="ECO:0000256" key="4">
    <source>
        <dbReference type="ARBA" id="ARBA00022527"/>
    </source>
</evidence>
<keyword evidence="6 12" id="KW-0547">Nucleotide-binding</keyword>
<evidence type="ECO:0000256" key="11">
    <source>
        <dbReference type="ARBA" id="ARBA00048679"/>
    </source>
</evidence>
<dbReference type="Pfam" id="PF00069">
    <property type="entry name" value="Pkinase"/>
    <property type="match status" value="1"/>
</dbReference>
<dbReference type="InterPro" id="IPR004041">
    <property type="entry name" value="NAF_dom"/>
</dbReference>
<dbReference type="Gene3D" id="3.30.200.20">
    <property type="entry name" value="Phosphorylase Kinase, domain 1"/>
    <property type="match status" value="1"/>
</dbReference>
<evidence type="ECO:0000256" key="8">
    <source>
        <dbReference type="ARBA" id="ARBA00022840"/>
    </source>
</evidence>
<dbReference type="InterPro" id="IPR008271">
    <property type="entry name" value="Ser/Thr_kinase_AS"/>
</dbReference>
<dbReference type="CDD" id="cd14663">
    <property type="entry name" value="STKc_SnRK3"/>
    <property type="match status" value="1"/>
</dbReference>
<evidence type="ECO:0000256" key="9">
    <source>
        <dbReference type="ARBA" id="ARBA00023211"/>
    </source>
</evidence>
<evidence type="ECO:0000256" key="10">
    <source>
        <dbReference type="ARBA" id="ARBA00047899"/>
    </source>
</evidence>
<feature type="domain" description="Protein kinase" evidence="14">
    <location>
        <begin position="16"/>
        <end position="271"/>
    </location>
</feature>
<dbReference type="PROSITE" id="PS50816">
    <property type="entry name" value="NAF"/>
    <property type="match status" value="1"/>
</dbReference>
<dbReference type="InterPro" id="IPR011009">
    <property type="entry name" value="Kinase-like_dom_sf"/>
</dbReference>
<evidence type="ECO:0000256" key="6">
    <source>
        <dbReference type="ARBA" id="ARBA00022741"/>
    </source>
</evidence>
<feature type="binding site" evidence="12">
    <location>
        <position position="45"/>
    </location>
    <ligand>
        <name>ATP</name>
        <dbReference type="ChEBI" id="CHEBI:30616"/>
    </ligand>
</feature>
<dbReference type="Gene3D" id="3.30.310.80">
    <property type="entry name" value="Kinase associated domain 1, KA1"/>
    <property type="match status" value="1"/>
</dbReference>
<dbReference type="GO" id="GO:0004674">
    <property type="term" value="F:protein serine/threonine kinase activity"/>
    <property type="evidence" value="ECO:0007669"/>
    <property type="project" value="UniProtKB-KW"/>
</dbReference>
<comment type="similarity">
    <text evidence="2">Belongs to the protein kinase superfamily. CAMK Ser/Thr protein kinase family. SNF1 subfamily.</text>
</comment>
<dbReference type="EC" id="2.7.11.1" evidence="3"/>
<sequence>MSSRKTSATRTRVGKYELGKTVGEGSFAKVKFAKNVETGDNVAIKILDREQVLRHKMVEHLKREISTMKLIKHPNVVKLFEVMASKSKIYIILEFVGGGELFDQIAKNGRLKEDEARKYFQQLINAVDYCHSRGVYHRDLKPENLLLDSYGVLKVSDFGLSAFAQQVREDGLLHTACGTPNYVAPEVLHDKGYDGTASDIWSCGVILFVLMAGYLPFDEPNLIALYKKIAKAQFMYPSYFSPGATKLIKRILDPNPLTRITIPEILENEWFKKEYKPAYFEEEQNVNLDDVDAVFNDSEEHLITERKERPVSMNAFELISRSPSFNLENLFEQQMGLVKRETRFTSQSPANEIMSKIEETAKPLGFNVHKRNYKMKLQGDKTGRKGHLSVATEVFEVAPSLHMVELRKTGGDTLEFHKFYKSFSSGLKDIMWNTEENTEGLKSQDSQQKS</sequence>
<dbReference type="Gene3D" id="1.10.510.10">
    <property type="entry name" value="Transferase(Phosphotransferase) domain 1"/>
    <property type="match status" value="1"/>
</dbReference>
<dbReference type="FunFam" id="1.10.510.10:FF:000279">
    <property type="entry name" value="Non-specific serine/threonine protein kinase"/>
    <property type="match status" value="1"/>
</dbReference>
<keyword evidence="17" id="KW-1185">Reference proteome</keyword>
<name>A0A8J4RHV3_9ROSI</name>
<evidence type="ECO:0000259" key="15">
    <source>
        <dbReference type="PROSITE" id="PS50816"/>
    </source>
</evidence>
<keyword evidence="7" id="KW-0418">Kinase</keyword>
<dbReference type="EMBL" id="JRKL02000249">
    <property type="protein sequence ID" value="KAF3973372.1"/>
    <property type="molecule type" value="Genomic_DNA"/>
</dbReference>
<accession>A0A8J4RHV3</accession>
<dbReference type="FunFam" id="3.30.310.80:FF:000002">
    <property type="entry name" value="Non-specific serine/threonine protein kinase"/>
    <property type="match status" value="1"/>
</dbReference>
<proteinExistence type="inferred from homology"/>
<evidence type="ECO:0000256" key="3">
    <source>
        <dbReference type="ARBA" id="ARBA00012513"/>
    </source>
</evidence>
<dbReference type="SUPFAM" id="SSF56112">
    <property type="entry name" value="Protein kinase-like (PK-like)"/>
    <property type="match status" value="1"/>
</dbReference>
<dbReference type="PANTHER" id="PTHR43895">
    <property type="entry name" value="CALCIUM/CALMODULIN-DEPENDENT PROTEIN KINASE KINASE-RELATED"/>
    <property type="match status" value="1"/>
</dbReference>
<dbReference type="InterPro" id="IPR000719">
    <property type="entry name" value="Prot_kinase_dom"/>
</dbReference>
<dbReference type="OrthoDB" id="193931at2759"/>